<dbReference type="GO" id="GO:0003676">
    <property type="term" value="F:nucleic acid binding"/>
    <property type="evidence" value="ECO:0007669"/>
    <property type="project" value="InterPro"/>
</dbReference>
<accession>A0A397BVJ1</accession>
<name>A0A397BVJ1_APHAT</name>
<feature type="domain" description="DDE-1" evidence="1">
    <location>
        <begin position="187"/>
        <end position="345"/>
    </location>
</feature>
<dbReference type="Proteomes" id="UP000266239">
    <property type="component" value="Unassembled WGS sequence"/>
</dbReference>
<evidence type="ECO:0000259" key="1">
    <source>
        <dbReference type="Pfam" id="PF03184"/>
    </source>
</evidence>
<comment type="caution">
    <text evidence="2">The sequence shown here is derived from an EMBL/GenBank/DDBJ whole genome shotgun (WGS) entry which is preliminary data.</text>
</comment>
<dbReference type="EMBL" id="QUTA01001701">
    <property type="protein sequence ID" value="RHY30999.1"/>
    <property type="molecule type" value="Genomic_DNA"/>
</dbReference>
<dbReference type="VEuPathDB" id="FungiDB:H257_03128"/>
<protein>
    <recommendedName>
        <fullName evidence="1">DDE-1 domain-containing protein</fullName>
    </recommendedName>
</protein>
<sequence length="507" mass="58389">MVTAKRQQQRYTNRDRKALLARFHASGCVNEKQFSRDNNVKYQTWQGWRKKEQQITSSKRHGRKATLGGQGRKPMIPFAADLLYYMRERRSNNKYVRVFHLMQWIRRHKNDWLVAYIAAKKSEEVGFESLRCLLLRFCARNRFTHRKPCVSKLSQVVLDSVWLGYAAHSDTKYADYPKSTILNADETGVKLPIMFVVRGKPGGTIDKKEIPTYPPGHWYAVQENAWMEERVWLTYLDELSNYLLDSSVLLVDNLECHVSEKAHDKIAEASFSVIEPLPPNSTSKCQPLDVGIMGPLEAMLKTAWLLEDDEGNGDDLTLQQKRMAIIKRTIRVWDKISTETVKGAFEKSIPSVMQHYASWTKQSKQRICQQHGLEALSETYPSQREDGGIAGHSDHGRWTVKLPGKQLFYVVDDNYELIVSKYALMSIGLDMDRLLEQAAVRQIHEDGDDIGDPGADEDIAFGVSVQTTNSWTWTTCEPLKTSTRWQLHPRTPLTKHRLRHLSNYEES</sequence>
<proteinExistence type="predicted"/>
<gene>
    <name evidence="2" type="ORF">DYB25_009427</name>
</gene>
<reference evidence="2 3" key="1">
    <citation type="submission" date="2018-08" db="EMBL/GenBank/DDBJ databases">
        <title>Aphanomyces genome sequencing and annotation.</title>
        <authorList>
            <person name="Minardi D."/>
            <person name="Oidtmann B."/>
            <person name="Van Der Giezen M."/>
            <person name="Studholme D.J."/>
        </authorList>
    </citation>
    <scope>NUCLEOTIDE SEQUENCE [LARGE SCALE GENOMIC DNA]</scope>
    <source>
        <strain evidence="2 3">Yx</strain>
    </source>
</reference>
<evidence type="ECO:0000313" key="3">
    <source>
        <dbReference type="Proteomes" id="UP000266239"/>
    </source>
</evidence>
<dbReference type="InterPro" id="IPR004875">
    <property type="entry name" value="DDE_SF_endonuclease_dom"/>
</dbReference>
<dbReference type="Pfam" id="PF03184">
    <property type="entry name" value="DDE_1"/>
    <property type="match status" value="1"/>
</dbReference>
<organism evidence="2 3">
    <name type="scientific">Aphanomyces astaci</name>
    <name type="common">Crayfish plague agent</name>
    <dbReference type="NCBI Taxonomy" id="112090"/>
    <lineage>
        <taxon>Eukaryota</taxon>
        <taxon>Sar</taxon>
        <taxon>Stramenopiles</taxon>
        <taxon>Oomycota</taxon>
        <taxon>Saprolegniomycetes</taxon>
        <taxon>Saprolegniales</taxon>
        <taxon>Verrucalvaceae</taxon>
        <taxon>Aphanomyces</taxon>
    </lineage>
</organism>
<evidence type="ECO:0000313" key="2">
    <source>
        <dbReference type="EMBL" id="RHY30999.1"/>
    </source>
</evidence>
<dbReference type="AlphaFoldDB" id="A0A397BVJ1"/>